<sequence>MNPIAQAALDRAHRPTPAPAPAAAYSTETAIRPKPIPVLVVHGPINEYMRQQARKEATDTVLAMHRTLAATNGVALVVEHLKRTAADKPGSHIAGYLDVIQLLEQGQ</sequence>
<name>B0KHB3_PSEPG</name>
<dbReference type="RefSeq" id="WP_012271379.1">
    <property type="nucleotide sequence ID" value="NC_010322.1"/>
</dbReference>
<evidence type="ECO:0000313" key="3">
    <source>
        <dbReference type="Proteomes" id="UP000002157"/>
    </source>
</evidence>
<protein>
    <submittedName>
        <fullName evidence="2">Uncharacterized protein</fullName>
    </submittedName>
</protein>
<dbReference type="AlphaFoldDB" id="B0KHB3"/>
<dbReference type="KEGG" id="ppg:PputGB1_1715"/>
<organism evidence="2 3">
    <name type="scientific">Pseudomonas putida (strain GB-1)</name>
    <dbReference type="NCBI Taxonomy" id="76869"/>
    <lineage>
        <taxon>Bacteria</taxon>
        <taxon>Pseudomonadati</taxon>
        <taxon>Pseudomonadota</taxon>
        <taxon>Gammaproteobacteria</taxon>
        <taxon>Pseudomonadales</taxon>
        <taxon>Pseudomonadaceae</taxon>
        <taxon>Pseudomonas</taxon>
    </lineage>
</organism>
<dbReference type="HOGENOM" id="CLU_2207802_0_0_6"/>
<proteinExistence type="predicted"/>
<feature type="region of interest" description="Disordered" evidence="1">
    <location>
        <begin position="1"/>
        <end position="21"/>
    </location>
</feature>
<dbReference type="Proteomes" id="UP000002157">
    <property type="component" value="Chromosome"/>
</dbReference>
<accession>B0KHB3</accession>
<evidence type="ECO:0000313" key="2">
    <source>
        <dbReference type="EMBL" id="ABY97618.1"/>
    </source>
</evidence>
<reference evidence="2 3" key="1">
    <citation type="submission" date="2008-01" db="EMBL/GenBank/DDBJ databases">
        <title>Complete sequence of Pseudomonas putida GB-1.</title>
        <authorList>
            <consortium name="US DOE Joint Genome Institute"/>
            <person name="Copeland A."/>
            <person name="Lucas S."/>
            <person name="Lapidus A."/>
            <person name="Barry K."/>
            <person name="Glavina del Rio T."/>
            <person name="Dalin E."/>
            <person name="Tice H."/>
            <person name="Pitluck S."/>
            <person name="Bruce D."/>
            <person name="Goodwin L."/>
            <person name="Chertkov O."/>
            <person name="Brettin T."/>
            <person name="Detter J.C."/>
            <person name="Han C."/>
            <person name="Kuske C.R."/>
            <person name="Schmutz J."/>
            <person name="Larimer F."/>
            <person name="Land M."/>
            <person name="Hauser L."/>
            <person name="Kyrpides N."/>
            <person name="Kim E."/>
            <person name="McCarthy J.K."/>
            <person name="Richardson P."/>
        </authorList>
    </citation>
    <scope>NUCLEOTIDE SEQUENCE [LARGE SCALE GENOMIC DNA]</scope>
    <source>
        <strain evidence="2 3">GB-1</strain>
    </source>
</reference>
<evidence type="ECO:0000256" key="1">
    <source>
        <dbReference type="SAM" id="MobiDB-lite"/>
    </source>
</evidence>
<dbReference type="EMBL" id="CP000926">
    <property type="protein sequence ID" value="ABY97618.1"/>
    <property type="molecule type" value="Genomic_DNA"/>
</dbReference>
<gene>
    <name evidence="2" type="ordered locus">PputGB1_1715</name>
</gene>